<gene>
    <name evidence="3" type="ORF">OEV98_09140</name>
</gene>
<evidence type="ECO:0000259" key="2">
    <source>
        <dbReference type="Pfam" id="PF12945"/>
    </source>
</evidence>
<sequence>MFKIGYVLTIQKINSTKNERFKSKIMDITEQEIYINYPVSMETNKTSYLINGTPLSLSFVGENDIVYQFTTHVAGRVHDGIPLLLIKKPDPAEITKIQRREFVRVARAVDVAIYPMEGDMQLFQSITEDISAGGASIIVPKEKQIYERQPLTCWFVLPRASGKYHYLKFICKVVRISSRDDKSNIISVQFMDKTNAKELQIIQFCYEAELAIKQKELGY</sequence>
<keyword evidence="4" id="KW-1185">Reference proteome</keyword>
<dbReference type="InterPro" id="IPR009875">
    <property type="entry name" value="PilZ_domain"/>
</dbReference>
<dbReference type="InterPro" id="IPR009926">
    <property type="entry name" value="T3SS_YcgR_PilZN"/>
</dbReference>
<keyword evidence="3" id="KW-0966">Cell projection</keyword>
<evidence type="ECO:0000259" key="1">
    <source>
        <dbReference type="Pfam" id="PF07238"/>
    </source>
</evidence>
<comment type="caution">
    <text evidence="3">The sequence shown here is derived from an EMBL/GenBank/DDBJ whole genome shotgun (WGS) entry which is preliminary data.</text>
</comment>
<dbReference type="Pfam" id="PF07238">
    <property type="entry name" value="PilZ"/>
    <property type="match status" value="1"/>
</dbReference>
<evidence type="ECO:0000313" key="4">
    <source>
        <dbReference type="Proteomes" id="UP001209318"/>
    </source>
</evidence>
<dbReference type="GO" id="GO:0035438">
    <property type="term" value="F:cyclic-di-GMP binding"/>
    <property type="evidence" value="ECO:0007669"/>
    <property type="project" value="InterPro"/>
</dbReference>
<name>A0AAE3IX88_9BACI</name>
<reference evidence="3" key="1">
    <citation type="submission" date="2022-10" db="EMBL/GenBank/DDBJ databases">
        <title>Description of Fervidibacillus gen. nov. in the family Fervidibacillaceae fam. nov. with two species, Fervidibacillus albus sp. nov., and Fervidibacillus halotolerans sp. nov., isolated from tidal flat sediments.</title>
        <authorList>
            <person name="Kwon K.K."/>
            <person name="Yang S.-H."/>
        </authorList>
    </citation>
    <scope>NUCLEOTIDE SEQUENCE</scope>
    <source>
        <strain evidence="3">JCM 19140</strain>
    </source>
</reference>
<dbReference type="SUPFAM" id="SSF141371">
    <property type="entry name" value="PilZ domain-like"/>
    <property type="match status" value="1"/>
</dbReference>
<dbReference type="RefSeq" id="WP_263072962.1">
    <property type="nucleotide sequence ID" value="NZ_JAOUSF010000003.1"/>
</dbReference>
<feature type="domain" description="PilZ" evidence="1">
    <location>
        <begin position="98"/>
        <end position="206"/>
    </location>
</feature>
<dbReference type="Gene3D" id="2.40.10.220">
    <property type="entry name" value="predicted glycosyltransferase like domains"/>
    <property type="match status" value="1"/>
</dbReference>
<proteinExistence type="predicted"/>
<dbReference type="Pfam" id="PF12945">
    <property type="entry name" value="PilZNR"/>
    <property type="match status" value="1"/>
</dbReference>
<dbReference type="EMBL" id="JAOUSF010000003">
    <property type="protein sequence ID" value="MCU9613725.1"/>
    <property type="molecule type" value="Genomic_DNA"/>
</dbReference>
<evidence type="ECO:0000313" key="3">
    <source>
        <dbReference type="EMBL" id="MCU9613725.1"/>
    </source>
</evidence>
<keyword evidence="3" id="KW-0969">Cilium</keyword>
<keyword evidence="3" id="KW-0282">Flagellum</keyword>
<accession>A0AAE3IX88</accession>
<organism evidence="3 4">
    <name type="scientific">Perspicuibacillus lycopersici</name>
    <dbReference type="NCBI Taxonomy" id="1325689"/>
    <lineage>
        <taxon>Bacteria</taxon>
        <taxon>Bacillati</taxon>
        <taxon>Bacillota</taxon>
        <taxon>Bacilli</taxon>
        <taxon>Bacillales</taxon>
        <taxon>Bacillaceae</taxon>
        <taxon>Perspicuibacillus</taxon>
    </lineage>
</organism>
<protein>
    <submittedName>
        <fullName evidence="3">Flagellar brake domain-containing protein</fullName>
    </submittedName>
</protein>
<dbReference type="Proteomes" id="UP001209318">
    <property type="component" value="Unassembled WGS sequence"/>
</dbReference>
<dbReference type="AlphaFoldDB" id="A0AAE3IX88"/>
<feature type="domain" description="Type III secretion system flagellar brake protein YcgR PilZN" evidence="2">
    <location>
        <begin position="3"/>
        <end position="89"/>
    </location>
</feature>